<comment type="similarity">
    <text evidence="2 9">Belongs to the glycosyl hydrolase 28 family.</text>
</comment>
<dbReference type="RefSeq" id="XP_030547437.2">
    <property type="nucleotide sequence ID" value="XM_030691577.2"/>
</dbReference>
<evidence type="ECO:0000256" key="5">
    <source>
        <dbReference type="ARBA" id="ARBA00022801"/>
    </source>
</evidence>
<comment type="subcellular location">
    <subcellularLocation>
        <location evidence="1">Secreted</location>
        <location evidence="1">Cell wall</location>
    </subcellularLocation>
</comment>
<dbReference type="InterPro" id="IPR012334">
    <property type="entry name" value="Pectin_lyas_fold"/>
</dbReference>
<accession>A0A8B8QMH5</accession>
<gene>
    <name evidence="11" type="primary">LOC115753082</name>
</gene>
<keyword evidence="6 9" id="KW-0326">Glycosidase</keyword>
<dbReference type="GO" id="GO:0009901">
    <property type="term" value="P:anther dehiscence"/>
    <property type="evidence" value="ECO:0007669"/>
    <property type="project" value="UniProtKB-ARBA"/>
</dbReference>
<organism evidence="10 11">
    <name type="scientific">Rhodamnia argentea</name>
    <dbReference type="NCBI Taxonomy" id="178133"/>
    <lineage>
        <taxon>Eukaryota</taxon>
        <taxon>Viridiplantae</taxon>
        <taxon>Streptophyta</taxon>
        <taxon>Embryophyta</taxon>
        <taxon>Tracheophyta</taxon>
        <taxon>Spermatophyta</taxon>
        <taxon>Magnoliopsida</taxon>
        <taxon>eudicotyledons</taxon>
        <taxon>Gunneridae</taxon>
        <taxon>Pentapetalae</taxon>
        <taxon>rosids</taxon>
        <taxon>malvids</taxon>
        <taxon>Myrtales</taxon>
        <taxon>Myrtaceae</taxon>
        <taxon>Myrtoideae</taxon>
        <taxon>Myrteae</taxon>
        <taxon>Australasian group</taxon>
        <taxon>Rhodamnia</taxon>
    </lineage>
</organism>
<dbReference type="SMART" id="SM00710">
    <property type="entry name" value="PbH1"/>
    <property type="match status" value="5"/>
</dbReference>
<evidence type="ECO:0000256" key="2">
    <source>
        <dbReference type="ARBA" id="ARBA00008834"/>
    </source>
</evidence>
<evidence type="ECO:0000256" key="4">
    <source>
        <dbReference type="ARBA" id="ARBA00022525"/>
    </source>
</evidence>
<dbReference type="GO" id="GO:0004650">
    <property type="term" value="F:polygalacturonase activity"/>
    <property type="evidence" value="ECO:0007669"/>
    <property type="project" value="UniProtKB-EC"/>
</dbReference>
<dbReference type="Pfam" id="PF00295">
    <property type="entry name" value="Glyco_hydro_28"/>
    <property type="match status" value="1"/>
</dbReference>
<dbReference type="InterPro" id="IPR011050">
    <property type="entry name" value="Pectin_lyase_fold/virulence"/>
</dbReference>
<sequence>MSWRQLGTLSLSLSLKAEEVTMSSSINVHRLGLLVSVVFVILNGPGNLVVAFKDQKGLGFDTKSLLVDTHKSFSRLHMMRRLAATSTSTAKVVNVDDYGAKGDGGDDSEAFKKAWNVACSTERAVLEVPKNRIYHLKPTTFSGPCKSDLTFKVYGTIKASVRLSDYNKDRRHWLVFDSLTDFRMEGGGFINGNGRKWWANSCKINKALPCKAAPTAMTFYECKNLRVADLIIQNAQQMHLSFQKCVNVKALNLLVSAPAKSPNTDGIHVTGTQNILIKNCVIRTGDDCISIVSGSKNVQATDIVCGPGHGISIGSLGADKSTDYVSNVLVNRARLSGTTNGVRIKTWQGGSGYAKNIIFQNISMRNVSNPIIIDQNYCDQNGPCPKQVSAVQVSNVMYKNIKGTSASEVAINFDCSKSYPCTGILLQNVGLVSNSGESAKASSLNVRYTKMGDVYP</sequence>
<proteinExistence type="inferred from homology"/>
<dbReference type="GO" id="GO:0005975">
    <property type="term" value="P:carbohydrate metabolic process"/>
    <property type="evidence" value="ECO:0007669"/>
    <property type="project" value="InterPro"/>
</dbReference>
<evidence type="ECO:0000256" key="6">
    <source>
        <dbReference type="ARBA" id="ARBA00023295"/>
    </source>
</evidence>
<protein>
    <submittedName>
        <fullName evidence="11">Polygalacturonase-like</fullName>
    </submittedName>
</protein>
<dbReference type="GO" id="GO:0010047">
    <property type="term" value="P:fruit dehiscence"/>
    <property type="evidence" value="ECO:0007669"/>
    <property type="project" value="UniProtKB-ARBA"/>
</dbReference>
<dbReference type="PANTHER" id="PTHR31375">
    <property type="match status" value="1"/>
</dbReference>
<evidence type="ECO:0000313" key="10">
    <source>
        <dbReference type="Proteomes" id="UP000827889"/>
    </source>
</evidence>
<evidence type="ECO:0000256" key="3">
    <source>
        <dbReference type="ARBA" id="ARBA00022512"/>
    </source>
</evidence>
<dbReference type="KEGG" id="rarg:115753082"/>
<dbReference type="InterPro" id="IPR000743">
    <property type="entry name" value="Glyco_hydro_28"/>
</dbReference>
<dbReference type="PROSITE" id="PS00502">
    <property type="entry name" value="POLYGALACTURONASE"/>
    <property type="match status" value="1"/>
</dbReference>
<dbReference type="GO" id="GO:0009830">
    <property type="term" value="P:cell wall modification involved in abscission"/>
    <property type="evidence" value="ECO:0007669"/>
    <property type="project" value="UniProtKB-ARBA"/>
</dbReference>
<name>A0A8B8QMH5_9MYRT</name>
<keyword evidence="3" id="KW-0134">Cell wall</keyword>
<evidence type="ECO:0000256" key="7">
    <source>
        <dbReference type="ARBA" id="ARBA00023316"/>
    </source>
</evidence>
<keyword evidence="4" id="KW-0964">Secreted</keyword>
<feature type="active site" evidence="8">
    <location>
        <position position="309"/>
    </location>
</feature>
<dbReference type="InterPro" id="IPR006626">
    <property type="entry name" value="PbH1"/>
</dbReference>
<dbReference type="Proteomes" id="UP000827889">
    <property type="component" value="Chromosome 5"/>
</dbReference>
<dbReference type="AlphaFoldDB" id="A0A8B8QMH5"/>
<dbReference type="Gene3D" id="2.160.20.10">
    <property type="entry name" value="Single-stranded right-handed beta-helix, Pectin lyase-like"/>
    <property type="match status" value="1"/>
</dbReference>
<dbReference type="GeneID" id="115753082"/>
<evidence type="ECO:0000313" key="11">
    <source>
        <dbReference type="RefSeq" id="XP_030547437.2"/>
    </source>
</evidence>
<keyword evidence="7" id="KW-0961">Cell wall biogenesis/degradation</keyword>
<reference evidence="11" key="1">
    <citation type="submission" date="2025-08" db="UniProtKB">
        <authorList>
            <consortium name="RefSeq"/>
        </authorList>
    </citation>
    <scope>IDENTIFICATION</scope>
    <source>
        <tissue evidence="11">Leaf</tissue>
    </source>
</reference>
<evidence type="ECO:0000256" key="8">
    <source>
        <dbReference type="PROSITE-ProRule" id="PRU10052"/>
    </source>
</evidence>
<dbReference type="SUPFAM" id="SSF51126">
    <property type="entry name" value="Pectin lyase-like"/>
    <property type="match status" value="1"/>
</dbReference>
<evidence type="ECO:0000256" key="9">
    <source>
        <dbReference type="RuleBase" id="RU361169"/>
    </source>
</evidence>
<keyword evidence="5 9" id="KW-0378">Hydrolase</keyword>
<keyword evidence="10" id="KW-1185">Reference proteome</keyword>
<evidence type="ECO:0000256" key="1">
    <source>
        <dbReference type="ARBA" id="ARBA00004191"/>
    </source>
</evidence>